<evidence type="ECO:0000256" key="1">
    <source>
        <dbReference type="SAM" id="MobiDB-lite"/>
    </source>
</evidence>
<dbReference type="Proteomes" id="UP001303473">
    <property type="component" value="Unassembled WGS sequence"/>
</dbReference>
<dbReference type="InterPro" id="IPR011037">
    <property type="entry name" value="Pyrv_Knase-like_insert_dom_sf"/>
</dbReference>
<dbReference type="EMBL" id="MU853763">
    <property type="protein sequence ID" value="KAK3943874.1"/>
    <property type="molecule type" value="Genomic_DNA"/>
</dbReference>
<dbReference type="PROSITE" id="PS51340">
    <property type="entry name" value="MOSC"/>
    <property type="match status" value="1"/>
</dbReference>
<dbReference type="PANTHER" id="PTHR14237:SF23">
    <property type="entry name" value="MOSC DOMAIN PROTEIN (AFU_ORTHOLOGUE AFUA_7G05900)"/>
    <property type="match status" value="1"/>
</dbReference>
<feature type="region of interest" description="Disordered" evidence="1">
    <location>
        <begin position="122"/>
        <end position="142"/>
    </location>
</feature>
<feature type="domain" description="MOSC" evidence="3">
    <location>
        <begin position="294"/>
        <end position="470"/>
    </location>
</feature>
<name>A0AAN6NEZ5_9PEZI</name>
<dbReference type="AlphaFoldDB" id="A0AAN6NEZ5"/>
<protein>
    <recommendedName>
        <fullName evidence="3">MOSC domain-containing protein</fullName>
    </recommendedName>
</protein>
<reference evidence="5" key="1">
    <citation type="journal article" date="2023" name="Mol. Phylogenet. Evol.">
        <title>Genome-scale phylogeny and comparative genomics of the fungal order Sordariales.</title>
        <authorList>
            <person name="Hensen N."/>
            <person name="Bonometti L."/>
            <person name="Westerberg I."/>
            <person name="Brannstrom I.O."/>
            <person name="Guillou S."/>
            <person name="Cros-Aarteil S."/>
            <person name="Calhoun S."/>
            <person name="Haridas S."/>
            <person name="Kuo A."/>
            <person name="Mondo S."/>
            <person name="Pangilinan J."/>
            <person name="Riley R."/>
            <person name="LaButti K."/>
            <person name="Andreopoulos B."/>
            <person name="Lipzen A."/>
            <person name="Chen C."/>
            <person name="Yan M."/>
            <person name="Daum C."/>
            <person name="Ng V."/>
            <person name="Clum A."/>
            <person name="Steindorff A."/>
            <person name="Ohm R.A."/>
            <person name="Martin F."/>
            <person name="Silar P."/>
            <person name="Natvig D.O."/>
            <person name="Lalanne C."/>
            <person name="Gautier V."/>
            <person name="Ament-Velasquez S.L."/>
            <person name="Kruys A."/>
            <person name="Hutchinson M.I."/>
            <person name="Powell A.J."/>
            <person name="Barry K."/>
            <person name="Miller A.N."/>
            <person name="Grigoriev I.V."/>
            <person name="Debuchy R."/>
            <person name="Gladieux P."/>
            <person name="Hiltunen Thoren M."/>
            <person name="Johannesson H."/>
        </authorList>
    </citation>
    <scope>NUCLEOTIDE SEQUENCE [LARGE SCALE GENOMIC DNA]</scope>
    <source>
        <strain evidence="5">CBS 340.73</strain>
    </source>
</reference>
<keyword evidence="2" id="KW-0812">Transmembrane</keyword>
<comment type="caution">
    <text evidence="4">The sequence shown here is derived from an EMBL/GenBank/DDBJ whole genome shotgun (WGS) entry which is preliminary data.</text>
</comment>
<dbReference type="InterPro" id="IPR005302">
    <property type="entry name" value="MoCF_Sase_C"/>
</dbReference>
<keyword evidence="2" id="KW-0472">Membrane</keyword>
<dbReference type="GO" id="GO:0030170">
    <property type="term" value="F:pyridoxal phosphate binding"/>
    <property type="evidence" value="ECO:0007669"/>
    <property type="project" value="InterPro"/>
</dbReference>
<keyword evidence="5" id="KW-1185">Reference proteome</keyword>
<evidence type="ECO:0000313" key="5">
    <source>
        <dbReference type="Proteomes" id="UP001303473"/>
    </source>
</evidence>
<accession>A0AAN6NEZ5</accession>
<keyword evidence="2" id="KW-1133">Transmembrane helix</keyword>
<dbReference type="PANTHER" id="PTHR14237">
    <property type="entry name" value="MOLYBDOPTERIN COFACTOR SULFURASE MOSC"/>
    <property type="match status" value="1"/>
</dbReference>
<dbReference type="Pfam" id="PF03476">
    <property type="entry name" value="MOSC_N"/>
    <property type="match status" value="1"/>
</dbReference>
<evidence type="ECO:0000256" key="2">
    <source>
        <dbReference type="SAM" id="Phobius"/>
    </source>
</evidence>
<feature type="transmembrane region" description="Helical" evidence="2">
    <location>
        <begin position="20"/>
        <end position="38"/>
    </location>
</feature>
<evidence type="ECO:0000259" key="3">
    <source>
        <dbReference type="PROSITE" id="PS51340"/>
    </source>
</evidence>
<gene>
    <name evidence="4" type="ORF">QBC46DRAFT_361615</name>
</gene>
<organism evidence="4 5">
    <name type="scientific">Diplogelasinospora grovesii</name>
    <dbReference type="NCBI Taxonomy" id="303347"/>
    <lineage>
        <taxon>Eukaryota</taxon>
        <taxon>Fungi</taxon>
        <taxon>Dikarya</taxon>
        <taxon>Ascomycota</taxon>
        <taxon>Pezizomycotina</taxon>
        <taxon>Sordariomycetes</taxon>
        <taxon>Sordariomycetidae</taxon>
        <taxon>Sordariales</taxon>
        <taxon>Diplogelasinosporaceae</taxon>
        <taxon>Diplogelasinospora</taxon>
    </lineage>
</organism>
<dbReference type="GO" id="GO:0030151">
    <property type="term" value="F:molybdenum ion binding"/>
    <property type="evidence" value="ECO:0007669"/>
    <property type="project" value="InterPro"/>
</dbReference>
<dbReference type="InterPro" id="IPR005303">
    <property type="entry name" value="MOCOS_middle"/>
</dbReference>
<evidence type="ECO:0000313" key="4">
    <source>
        <dbReference type="EMBL" id="KAK3943874.1"/>
    </source>
</evidence>
<proteinExistence type="predicted"/>
<dbReference type="SUPFAM" id="SSF50800">
    <property type="entry name" value="PK beta-barrel domain-like"/>
    <property type="match status" value="1"/>
</dbReference>
<dbReference type="GO" id="GO:0003824">
    <property type="term" value="F:catalytic activity"/>
    <property type="evidence" value="ECO:0007669"/>
    <property type="project" value="InterPro"/>
</dbReference>
<dbReference type="Pfam" id="PF03473">
    <property type="entry name" value="MOSC"/>
    <property type="match status" value="1"/>
</dbReference>
<sequence length="480" mass="53156">MPAAAAGGGSAGGGIDGAGIFLVFITICVFLLPIFLIFPPVAPSQSDAISQTHKKVGLRRTGEKSGLKDNGRKKAGIKGLWIYPVKSCKGIEVSESRVLPSGLEFDRLFTFAQLRGAFPVSVSSSSSSLDNTSGGGEGEKGGKHSWEFVTQRQFPLLATVSVDLYIPDTTTKPTTTTTTTKVTLNDVDNIKRGGHDDVWIILRFPWRGDGLRGVWEWVSAKLRGGRHAVPEKEVLLPVAFPTEGGREEKGYQYESVKIWREQVLALNMSAEIPRELSLYLGVSNRLGLFRIDPARLREVYRCAPDQKEVGYQPVTGFQDAYPLHMLNLSSVRDFETKIQGDDQMKELDPRRFRANIIIDGVEAYDEESWKRVQFKGDTDTQSVFDVSCRTVRCKMPNVDQDSGSRHPVEPDRALRKFRDVDEGAKGKGCLGMQLTPLFDNAGSLGKKGGEEEEGEELEAWVEVGMEVEVLKRGEHRYIVQ</sequence>